<accession>A0AAP2DAH9</accession>
<dbReference type="InterPro" id="IPR016024">
    <property type="entry name" value="ARM-type_fold"/>
</dbReference>
<dbReference type="Gene3D" id="1.25.10.10">
    <property type="entry name" value="Leucine-rich Repeat Variant"/>
    <property type="match status" value="1"/>
</dbReference>
<dbReference type="SUPFAM" id="SSF48371">
    <property type="entry name" value="ARM repeat"/>
    <property type="match status" value="1"/>
</dbReference>
<proteinExistence type="predicted"/>
<keyword evidence="2" id="KW-1185">Reference proteome</keyword>
<organism evidence="1 2">
    <name type="scientific">Dawidia soli</name>
    <dbReference type="NCBI Taxonomy" id="2782352"/>
    <lineage>
        <taxon>Bacteria</taxon>
        <taxon>Pseudomonadati</taxon>
        <taxon>Bacteroidota</taxon>
        <taxon>Cytophagia</taxon>
        <taxon>Cytophagales</taxon>
        <taxon>Chryseotaleaceae</taxon>
        <taxon>Dawidia</taxon>
    </lineage>
</organism>
<evidence type="ECO:0000313" key="2">
    <source>
        <dbReference type="Proteomes" id="UP001319180"/>
    </source>
</evidence>
<dbReference type="Pfam" id="PF13646">
    <property type="entry name" value="HEAT_2"/>
    <property type="match status" value="1"/>
</dbReference>
<evidence type="ECO:0000313" key="1">
    <source>
        <dbReference type="EMBL" id="MBT1687962.1"/>
    </source>
</evidence>
<dbReference type="EMBL" id="JAHESC010000021">
    <property type="protein sequence ID" value="MBT1687962.1"/>
    <property type="molecule type" value="Genomic_DNA"/>
</dbReference>
<gene>
    <name evidence="1" type="ORF">KK078_15440</name>
</gene>
<name>A0AAP2DAH9_9BACT</name>
<dbReference type="InterPro" id="IPR011989">
    <property type="entry name" value="ARM-like"/>
</dbReference>
<sequence>MTRAEIDDLLARHNAGTTTPAEQRQLEGLLESGAIGLEDLETLHPWQEALDQLPAPTPSMNLDDAFYQLLTEEKRNARPAASDSFTWSWLWPRLAFTAAVLVAGMAAGYFLRTPPPGPASSDQLAALSQEVTDLRETMMLTLLEKESAAERLKAVSLTQEMDQASQKVTQALLQTLNTDDNVNVRLAALDALRPYAGQPSVREALIHAIAKQDSPLVQVALAELMQSIQAKSSVRELQKLLDSDKTPGDVKKKIEETIQILI</sequence>
<dbReference type="RefSeq" id="WP_254091190.1">
    <property type="nucleotide sequence ID" value="NZ_JAHESC010000021.1"/>
</dbReference>
<reference evidence="1 2" key="1">
    <citation type="submission" date="2021-05" db="EMBL/GenBank/DDBJ databases">
        <title>A Polyphasic approach of four new species of the genus Ohtaekwangia: Ohtaekwangia histidinii sp. nov., Ohtaekwangia cretensis sp. nov., Ohtaekwangia indiensis sp. nov., Ohtaekwangia reichenbachii sp. nov. from diverse environment.</title>
        <authorList>
            <person name="Octaviana S."/>
        </authorList>
    </citation>
    <scope>NUCLEOTIDE SEQUENCE [LARGE SCALE GENOMIC DNA]</scope>
    <source>
        <strain evidence="1 2">PWU37</strain>
    </source>
</reference>
<dbReference type="Proteomes" id="UP001319180">
    <property type="component" value="Unassembled WGS sequence"/>
</dbReference>
<dbReference type="AlphaFoldDB" id="A0AAP2DAH9"/>
<comment type="caution">
    <text evidence="1">The sequence shown here is derived from an EMBL/GenBank/DDBJ whole genome shotgun (WGS) entry which is preliminary data.</text>
</comment>
<protein>
    <submittedName>
        <fullName evidence="1">HEAT repeat domain-containing protein</fullName>
    </submittedName>
</protein>